<dbReference type="AlphaFoldDB" id="A0A9P0MKI7"/>
<keyword evidence="2" id="KW-1185">Reference proteome</keyword>
<dbReference type="Proteomes" id="UP001152888">
    <property type="component" value="Unassembled WGS sequence"/>
</dbReference>
<proteinExistence type="predicted"/>
<dbReference type="EMBL" id="CAKOFQ010008563">
    <property type="protein sequence ID" value="CAH2014882.1"/>
    <property type="molecule type" value="Genomic_DNA"/>
</dbReference>
<sequence length="351" mass="40373">MKNTLASKKLQNCKETKCMGCATPRTYYPKATVVSNWKRRNDSSNVNSVLKHEYGKHSCYPAELEAKRNEAKKKTVELCNNCYCTQKGTIPMLSCRPKTCIAKEREEVSNLRTSPFLICDHEDKIDPSSSSLNNTLITTVNTDEEFDYTEQRKAYNRYRGEDDKPLDSAVMTDASEKNLEKSVTMIYGTNKPGTSQTSSYFTSQASSEDLKAFRNEHYFETHSSEKFEKEAPEHICTYQFKLDDSALLQPLKTDLYGKSRCIVCNVPMDQRRLEQQNSYYDHYSSDAKIRKAALIDKYGLVPRTVGITGNKMKIQLKCSANDFEKLRDAYKIIQRPKYCNTFALKQQKMIF</sequence>
<accession>A0A9P0MKI7</accession>
<protein>
    <submittedName>
        <fullName evidence="1">Uncharacterized protein</fullName>
    </submittedName>
</protein>
<evidence type="ECO:0000313" key="1">
    <source>
        <dbReference type="EMBL" id="CAH2014882.1"/>
    </source>
</evidence>
<organism evidence="1 2">
    <name type="scientific">Acanthoscelides obtectus</name>
    <name type="common">Bean weevil</name>
    <name type="synonym">Bruchus obtectus</name>
    <dbReference type="NCBI Taxonomy" id="200917"/>
    <lineage>
        <taxon>Eukaryota</taxon>
        <taxon>Metazoa</taxon>
        <taxon>Ecdysozoa</taxon>
        <taxon>Arthropoda</taxon>
        <taxon>Hexapoda</taxon>
        <taxon>Insecta</taxon>
        <taxon>Pterygota</taxon>
        <taxon>Neoptera</taxon>
        <taxon>Endopterygota</taxon>
        <taxon>Coleoptera</taxon>
        <taxon>Polyphaga</taxon>
        <taxon>Cucujiformia</taxon>
        <taxon>Chrysomeloidea</taxon>
        <taxon>Chrysomelidae</taxon>
        <taxon>Bruchinae</taxon>
        <taxon>Bruchini</taxon>
        <taxon>Acanthoscelides</taxon>
    </lineage>
</organism>
<dbReference type="OrthoDB" id="10002384at2759"/>
<comment type="caution">
    <text evidence="1">The sequence shown here is derived from an EMBL/GenBank/DDBJ whole genome shotgun (WGS) entry which is preliminary data.</text>
</comment>
<name>A0A9P0MKI7_ACAOB</name>
<gene>
    <name evidence="1" type="ORF">ACAOBT_LOCUS34378</name>
</gene>
<reference evidence="1" key="1">
    <citation type="submission" date="2022-03" db="EMBL/GenBank/DDBJ databases">
        <authorList>
            <person name="Sayadi A."/>
        </authorList>
    </citation>
    <scope>NUCLEOTIDE SEQUENCE</scope>
</reference>
<evidence type="ECO:0000313" key="2">
    <source>
        <dbReference type="Proteomes" id="UP001152888"/>
    </source>
</evidence>